<dbReference type="PROSITE" id="PS51174">
    <property type="entry name" value="BARWIN_3"/>
    <property type="match status" value="1"/>
</dbReference>
<dbReference type="InterPro" id="IPR044301">
    <property type="entry name" value="PR4"/>
</dbReference>
<dbReference type="AlphaFoldDB" id="A0ABC9ATZ7"/>
<feature type="signal peptide" evidence="2">
    <location>
        <begin position="1"/>
        <end position="23"/>
    </location>
</feature>
<organism evidence="4 5">
    <name type="scientific">Urochloa decumbens</name>
    <dbReference type="NCBI Taxonomy" id="240449"/>
    <lineage>
        <taxon>Eukaryota</taxon>
        <taxon>Viridiplantae</taxon>
        <taxon>Streptophyta</taxon>
        <taxon>Embryophyta</taxon>
        <taxon>Tracheophyta</taxon>
        <taxon>Spermatophyta</taxon>
        <taxon>Magnoliopsida</taxon>
        <taxon>Liliopsida</taxon>
        <taxon>Poales</taxon>
        <taxon>Poaceae</taxon>
        <taxon>PACMAD clade</taxon>
        <taxon>Panicoideae</taxon>
        <taxon>Panicodae</taxon>
        <taxon>Paniceae</taxon>
        <taxon>Melinidinae</taxon>
        <taxon>Urochloa</taxon>
    </lineage>
</organism>
<evidence type="ECO:0000256" key="2">
    <source>
        <dbReference type="SAM" id="SignalP"/>
    </source>
</evidence>
<accession>A0ABC9ATZ7</accession>
<evidence type="ECO:0000313" key="5">
    <source>
        <dbReference type="Proteomes" id="UP001497457"/>
    </source>
</evidence>
<name>A0ABC9ATZ7_9POAL</name>
<dbReference type="SUPFAM" id="SSF50685">
    <property type="entry name" value="Barwin-like endoglucanases"/>
    <property type="match status" value="1"/>
</dbReference>
<evidence type="ECO:0000313" key="4">
    <source>
        <dbReference type="EMBL" id="CAL4987123.1"/>
    </source>
</evidence>
<keyword evidence="5" id="KW-1185">Reference proteome</keyword>
<keyword evidence="1" id="KW-1015">Disulfide bond</keyword>
<dbReference type="PANTHER" id="PTHR46351:SF3">
    <property type="entry name" value="WOUND-INDUCED PROTEIN WIN2"/>
    <property type="match status" value="1"/>
</dbReference>
<dbReference type="Pfam" id="PF00967">
    <property type="entry name" value="Barwin"/>
    <property type="match status" value="1"/>
</dbReference>
<dbReference type="EMBL" id="OZ075133">
    <property type="protein sequence ID" value="CAL4987123.1"/>
    <property type="molecule type" value="Genomic_DNA"/>
</dbReference>
<evidence type="ECO:0000256" key="1">
    <source>
        <dbReference type="ARBA" id="ARBA00023157"/>
    </source>
</evidence>
<feature type="chain" id="PRO_5044773892" description="Barwin domain-containing protein" evidence="2">
    <location>
        <begin position="24"/>
        <end position="151"/>
    </location>
</feature>
<feature type="domain" description="Barwin" evidence="3">
    <location>
        <begin position="29"/>
        <end position="151"/>
    </location>
</feature>
<keyword evidence="2" id="KW-0732">Signal</keyword>
<dbReference type="InterPro" id="IPR036908">
    <property type="entry name" value="RlpA-like_sf"/>
</dbReference>
<reference evidence="4" key="1">
    <citation type="submission" date="2024-10" db="EMBL/GenBank/DDBJ databases">
        <authorList>
            <person name="Ryan C."/>
        </authorList>
    </citation>
    <scope>NUCLEOTIDE SEQUENCE [LARGE SCALE GENOMIC DNA]</scope>
</reference>
<dbReference type="Gene3D" id="2.40.40.10">
    <property type="entry name" value="RlpA-like domain"/>
    <property type="match status" value="1"/>
</dbReference>
<protein>
    <recommendedName>
        <fullName evidence="3">Barwin domain-containing protein</fullName>
    </recommendedName>
</protein>
<proteinExistence type="predicted"/>
<sequence>MEENGSSAWAVLLVALTVAAASGGGVAAQQANGVTAMVPPYSSRLAGWDLRAVGAYCATWDADKPLIWLQKYYWAAFYGPVGPQDDASCALCLQVVNEAPGAQVRVRILDKCAFGGLGLDPEAFVQVDTDGHGVVNGRKLSVSYQFVECQD</sequence>
<evidence type="ECO:0000259" key="3">
    <source>
        <dbReference type="PROSITE" id="PS51174"/>
    </source>
</evidence>
<gene>
    <name evidence="4" type="ORF">URODEC1_LOCUS58683</name>
</gene>
<dbReference type="PRINTS" id="PR00602">
    <property type="entry name" value="BARWIN"/>
</dbReference>
<dbReference type="Proteomes" id="UP001497457">
    <property type="component" value="Chromosome 23rd"/>
</dbReference>
<dbReference type="InterPro" id="IPR001153">
    <property type="entry name" value="Barwin_dom"/>
</dbReference>
<dbReference type="PANTHER" id="PTHR46351">
    <property type="entry name" value="WOUND-INDUCED PROTEIN WIN2"/>
    <property type="match status" value="1"/>
</dbReference>